<reference evidence="2 3" key="1">
    <citation type="journal article" date="2015" name="Genome Announc.">
        <title>Expanding the biotechnology potential of lactobacilli through comparative genomics of 213 strains and associated genera.</title>
        <authorList>
            <person name="Sun Z."/>
            <person name="Harris H.M."/>
            <person name="McCann A."/>
            <person name="Guo C."/>
            <person name="Argimon S."/>
            <person name="Zhang W."/>
            <person name="Yang X."/>
            <person name="Jeffery I.B."/>
            <person name="Cooney J.C."/>
            <person name="Kagawa T.F."/>
            <person name="Liu W."/>
            <person name="Song Y."/>
            <person name="Salvetti E."/>
            <person name="Wrobel A."/>
            <person name="Rasinkangas P."/>
            <person name="Parkhill J."/>
            <person name="Rea M.C."/>
            <person name="O'Sullivan O."/>
            <person name="Ritari J."/>
            <person name="Douillard F.P."/>
            <person name="Paul Ross R."/>
            <person name="Yang R."/>
            <person name="Briner A.E."/>
            <person name="Felis G.E."/>
            <person name="de Vos W.M."/>
            <person name="Barrangou R."/>
            <person name="Klaenhammer T.R."/>
            <person name="Caufield P.W."/>
            <person name="Cui Y."/>
            <person name="Zhang H."/>
            <person name="O'Toole P.W."/>
        </authorList>
    </citation>
    <scope>NUCLEOTIDE SEQUENCE [LARGE SCALE GENOMIC DNA]</scope>
    <source>
        <strain evidence="2 3">DSM 14421</strain>
    </source>
</reference>
<feature type="signal peptide" evidence="1">
    <location>
        <begin position="1"/>
        <end position="21"/>
    </location>
</feature>
<dbReference type="PATRIC" id="fig|1423739.3.peg.3004"/>
<evidence type="ECO:0008006" key="4">
    <source>
        <dbReference type="Google" id="ProtNLM"/>
    </source>
</evidence>
<proteinExistence type="predicted"/>
<dbReference type="Proteomes" id="UP000052013">
    <property type="component" value="Unassembled WGS sequence"/>
</dbReference>
<dbReference type="EMBL" id="AZEY01000041">
    <property type="protein sequence ID" value="KRL66580.1"/>
    <property type="molecule type" value="Genomic_DNA"/>
</dbReference>
<gene>
    <name evidence="2" type="ORF">FC85_GL002892</name>
</gene>
<dbReference type="AlphaFoldDB" id="A0A0R1SGI2"/>
<evidence type="ECO:0000256" key="1">
    <source>
        <dbReference type="SAM" id="SignalP"/>
    </source>
</evidence>
<feature type="chain" id="PRO_5038705730" description="D-alanyl-D-alanine carboxypeptidase" evidence="1">
    <location>
        <begin position="22"/>
        <end position="286"/>
    </location>
</feature>
<sequence length="286" mass="32672">MRRLSSFIGLFVMGLSIMTVTTLNKSASANSPQRVSSSYMEKVSKKMQYYRLNKNIRPASSNLSKKTAVPKGTILNLDYTIDSGSHQKEGKALISDLVEMSYVFKKKLGFKPAYRSAYLLFSYYPHLFTRVKRPAYVLPYSDNVLYFGGLSALKREADSSFVHPKSTSKALRITSDGYLELYVRGRKPLSDPLFNWQYAQKPTAYVKIAHAINKGSKKYLYYQKKLPEVRATRLYHGKYRYRLRINNLHTPYRYTSNQGANTYASFYSVGGSRYFTVPWGDGGDGD</sequence>
<keyword evidence="1" id="KW-0732">Signal</keyword>
<dbReference type="RefSeq" id="WP_057864447.1">
    <property type="nucleotide sequence ID" value="NZ_AZEY01000041.1"/>
</dbReference>
<name>A0A0R1SGI2_9LACO</name>
<protein>
    <recommendedName>
        <fullName evidence="4">D-alanyl-D-alanine carboxypeptidase</fullName>
    </recommendedName>
</protein>
<evidence type="ECO:0000313" key="2">
    <source>
        <dbReference type="EMBL" id="KRL66580.1"/>
    </source>
</evidence>
<comment type="caution">
    <text evidence="2">The sequence shown here is derived from an EMBL/GenBank/DDBJ whole genome shotgun (WGS) entry which is preliminary data.</text>
</comment>
<organism evidence="2 3">
    <name type="scientific">Lentilactobacillus diolivorans DSM 14421</name>
    <dbReference type="NCBI Taxonomy" id="1423739"/>
    <lineage>
        <taxon>Bacteria</taxon>
        <taxon>Bacillati</taxon>
        <taxon>Bacillota</taxon>
        <taxon>Bacilli</taxon>
        <taxon>Lactobacillales</taxon>
        <taxon>Lactobacillaceae</taxon>
        <taxon>Lentilactobacillus</taxon>
    </lineage>
</organism>
<evidence type="ECO:0000313" key="3">
    <source>
        <dbReference type="Proteomes" id="UP000052013"/>
    </source>
</evidence>
<accession>A0A0R1SGI2</accession>